<dbReference type="GO" id="GO:0009927">
    <property type="term" value="F:histidine phosphotransfer kinase activity"/>
    <property type="evidence" value="ECO:0007669"/>
    <property type="project" value="TreeGrafter"/>
</dbReference>
<evidence type="ECO:0000256" key="9">
    <source>
        <dbReference type="SAM" id="Coils"/>
    </source>
</evidence>
<dbReference type="RefSeq" id="WP_195170015.1">
    <property type="nucleotide sequence ID" value="NZ_CP062983.1"/>
</dbReference>
<sequence length="500" mass="55924">MLSKNLPSNEEYASEIRAERLQELLQQAIIAGVLLLLFLPLYSAIELAVPIDAFNLISTILAVAVGLFLTRTFLKVEQQTAARWTFAATLVTTIATTMYTTDERTIEMFPFVVMSLSFPMALLLGTRTRYVFTIASVIMILAAPSLAAGELIAYPHQIAAIIGMTMALYLAERSAQEMVEMTGWALRTYRQERSTHDELFDQREALQRTVIRSEVLAREMSRSNRDLAEALNQAEEAATKRGQFLANMSHELRTPLNAIIGFSETMIKFPSMYDQNPLPPVYERDVSQIYSSGRQLLHIVNDILDLNRVDAGELQINQERVVLDDLIYGVTATAKGLIGGKPIRLEEDLPDPLPLAYGDESRVRQVLLNLYSNAVKYTDEGFIRLTVRAEEDEVKFSLQDTGRGIPKDEHGKLFNQFEQATNRRKDPSSGTGLGLAICRELVTLMSGDIWFESEVGNGSTFHFTVPRYRGEETTIHSKPSIIATMDTTTDKHTSSPEAQA</sequence>
<dbReference type="GO" id="GO:0000155">
    <property type="term" value="F:phosphorelay sensor kinase activity"/>
    <property type="evidence" value="ECO:0007669"/>
    <property type="project" value="InterPro"/>
</dbReference>
<keyword evidence="10" id="KW-1133">Transmembrane helix</keyword>
<evidence type="ECO:0000256" key="2">
    <source>
        <dbReference type="ARBA" id="ARBA00006402"/>
    </source>
</evidence>
<dbReference type="PRINTS" id="PR00344">
    <property type="entry name" value="BCTRLSENSOR"/>
</dbReference>
<proteinExistence type="inferred from homology"/>
<dbReference type="Gene3D" id="3.30.565.10">
    <property type="entry name" value="Histidine kinase-like ATPase, C-terminal domain"/>
    <property type="match status" value="1"/>
</dbReference>
<dbReference type="AlphaFoldDB" id="A0A7S8ICV9"/>
<keyword evidence="5" id="KW-0808">Transferase</keyword>
<dbReference type="InterPro" id="IPR004358">
    <property type="entry name" value="Sig_transdc_His_kin-like_C"/>
</dbReference>
<evidence type="ECO:0000256" key="10">
    <source>
        <dbReference type="SAM" id="Phobius"/>
    </source>
</evidence>
<keyword evidence="4" id="KW-0597">Phosphoprotein</keyword>
<gene>
    <name evidence="12" type="ORF">G4Y79_19990</name>
</gene>
<dbReference type="SUPFAM" id="SSF55874">
    <property type="entry name" value="ATPase domain of HSP90 chaperone/DNA topoisomerase II/histidine kinase"/>
    <property type="match status" value="1"/>
</dbReference>
<dbReference type="GO" id="GO:0005886">
    <property type="term" value="C:plasma membrane"/>
    <property type="evidence" value="ECO:0007669"/>
    <property type="project" value="TreeGrafter"/>
</dbReference>
<dbReference type="SUPFAM" id="SSF47384">
    <property type="entry name" value="Homodimeric domain of signal transducing histidine kinase"/>
    <property type="match status" value="1"/>
</dbReference>
<dbReference type="InterPro" id="IPR036890">
    <property type="entry name" value="HATPase_C_sf"/>
</dbReference>
<reference evidence="12 13" key="1">
    <citation type="submission" date="2020-02" db="EMBL/GenBank/DDBJ databases">
        <authorList>
            <person name="Zheng R.K."/>
            <person name="Sun C.M."/>
        </authorList>
    </citation>
    <scope>NUCLEOTIDE SEQUENCE [LARGE SCALE GENOMIC DNA]</scope>
    <source>
        <strain evidence="13">rifampicinis</strain>
    </source>
</reference>
<dbReference type="Proteomes" id="UP000594468">
    <property type="component" value="Chromosome"/>
</dbReference>
<evidence type="ECO:0000313" key="13">
    <source>
        <dbReference type="Proteomes" id="UP000594468"/>
    </source>
</evidence>
<evidence type="ECO:0000256" key="5">
    <source>
        <dbReference type="ARBA" id="ARBA00022679"/>
    </source>
</evidence>
<evidence type="ECO:0000256" key="6">
    <source>
        <dbReference type="ARBA" id="ARBA00022777"/>
    </source>
</evidence>
<keyword evidence="6" id="KW-0418">Kinase</keyword>
<feature type="transmembrane region" description="Helical" evidence="10">
    <location>
        <begin position="81"/>
        <end position="100"/>
    </location>
</feature>
<name>A0A7S8ICV9_9CHLR</name>
<dbReference type="KEGG" id="pmet:G4Y79_19990"/>
<dbReference type="InterPro" id="IPR005467">
    <property type="entry name" value="His_kinase_dom"/>
</dbReference>
<dbReference type="CDD" id="cd16922">
    <property type="entry name" value="HATPase_EvgS-ArcB-TorS-like"/>
    <property type="match status" value="1"/>
</dbReference>
<feature type="domain" description="Histidine kinase" evidence="11">
    <location>
        <begin position="247"/>
        <end position="469"/>
    </location>
</feature>
<dbReference type="PANTHER" id="PTHR43047">
    <property type="entry name" value="TWO-COMPONENT HISTIDINE PROTEIN KINASE"/>
    <property type="match status" value="1"/>
</dbReference>
<feature type="transmembrane region" description="Helical" evidence="10">
    <location>
        <begin position="106"/>
        <end position="123"/>
    </location>
</feature>
<dbReference type="Gene3D" id="1.10.287.130">
    <property type="match status" value="1"/>
</dbReference>
<keyword evidence="10" id="KW-0812">Transmembrane</keyword>
<keyword evidence="13" id="KW-1185">Reference proteome</keyword>
<dbReference type="Pfam" id="PF02518">
    <property type="entry name" value="HATPase_c"/>
    <property type="match status" value="1"/>
</dbReference>
<comment type="catalytic activity">
    <reaction evidence="1">
        <text>ATP + protein L-histidine = ADP + protein N-phospho-L-histidine.</text>
        <dbReference type="EC" id="2.7.13.3"/>
    </reaction>
</comment>
<evidence type="ECO:0000259" key="11">
    <source>
        <dbReference type="PROSITE" id="PS50109"/>
    </source>
</evidence>
<feature type="transmembrane region" description="Helical" evidence="10">
    <location>
        <begin position="51"/>
        <end position="69"/>
    </location>
</feature>
<dbReference type="PANTHER" id="PTHR43047:SF71">
    <property type="entry name" value="HISTIDINE KINASE CONTAINING CHEY-HOMOLOGOUS RECEIVER DOMAIN-RELATED"/>
    <property type="match status" value="1"/>
</dbReference>
<keyword evidence="9" id="KW-0175">Coiled coil</keyword>
<organism evidence="12 13">
    <name type="scientific">Phototrophicus methaneseepsis</name>
    <dbReference type="NCBI Taxonomy" id="2710758"/>
    <lineage>
        <taxon>Bacteria</taxon>
        <taxon>Bacillati</taxon>
        <taxon>Chloroflexota</taxon>
        <taxon>Candidatus Thermofontia</taxon>
        <taxon>Phototrophicales</taxon>
        <taxon>Phototrophicaceae</taxon>
        <taxon>Phototrophicus</taxon>
    </lineage>
</organism>
<dbReference type="EMBL" id="CP062983">
    <property type="protein sequence ID" value="QPC81945.1"/>
    <property type="molecule type" value="Genomic_DNA"/>
</dbReference>
<keyword evidence="10" id="KW-0472">Membrane</keyword>
<evidence type="ECO:0000256" key="4">
    <source>
        <dbReference type="ARBA" id="ARBA00022553"/>
    </source>
</evidence>
<feature type="transmembrane region" description="Helical" evidence="10">
    <location>
        <begin position="130"/>
        <end position="148"/>
    </location>
</feature>
<feature type="coiled-coil region" evidence="9">
    <location>
        <begin position="213"/>
        <end position="240"/>
    </location>
</feature>
<evidence type="ECO:0000256" key="3">
    <source>
        <dbReference type="ARBA" id="ARBA00012438"/>
    </source>
</evidence>
<dbReference type="InterPro" id="IPR003661">
    <property type="entry name" value="HisK_dim/P_dom"/>
</dbReference>
<keyword evidence="7" id="KW-0902">Two-component regulatory system</keyword>
<dbReference type="InterPro" id="IPR036097">
    <property type="entry name" value="HisK_dim/P_sf"/>
</dbReference>
<evidence type="ECO:0000256" key="7">
    <source>
        <dbReference type="ARBA" id="ARBA00023012"/>
    </source>
</evidence>
<dbReference type="PROSITE" id="PS50109">
    <property type="entry name" value="HIS_KIN"/>
    <property type="match status" value="1"/>
</dbReference>
<dbReference type="SMART" id="SM00388">
    <property type="entry name" value="HisKA"/>
    <property type="match status" value="1"/>
</dbReference>
<dbReference type="EC" id="2.7.13.3" evidence="3"/>
<evidence type="ECO:0000256" key="8">
    <source>
        <dbReference type="ARBA" id="ARBA00074306"/>
    </source>
</evidence>
<evidence type="ECO:0000313" key="12">
    <source>
        <dbReference type="EMBL" id="QPC81945.1"/>
    </source>
</evidence>
<evidence type="ECO:0000256" key="1">
    <source>
        <dbReference type="ARBA" id="ARBA00000085"/>
    </source>
</evidence>
<feature type="transmembrane region" description="Helical" evidence="10">
    <location>
        <begin position="24"/>
        <end position="45"/>
    </location>
</feature>
<dbReference type="CDD" id="cd00082">
    <property type="entry name" value="HisKA"/>
    <property type="match status" value="1"/>
</dbReference>
<dbReference type="Pfam" id="PF00512">
    <property type="entry name" value="HisKA"/>
    <property type="match status" value="1"/>
</dbReference>
<comment type="similarity">
    <text evidence="2">In the N-terminal section; belongs to the phytochrome family.</text>
</comment>
<dbReference type="SMART" id="SM00387">
    <property type="entry name" value="HATPase_c"/>
    <property type="match status" value="1"/>
</dbReference>
<accession>A0A7S8ICV9</accession>
<dbReference type="InterPro" id="IPR003594">
    <property type="entry name" value="HATPase_dom"/>
</dbReference>
<protein>
    <recommendedName>
        <fullName evidence="8">Circadian input-output histidine kinase CikA</fullName>
        <ecNumber evidence="3">2.7.13.3</ecNumber>
    </recommendedName>
</protein>
<dbReference type="FunFam" id="3.30.565.10:FF:000010">
    <property type="entry name" value="Sensor histidine kinase RcsC"/>
    <property type="match status" value="1"/>
</dbReference>